<evidence type="ECO:0000256" key="1">
    <source>
        <dbReference type="SAM" id="SignalP"/>
    </source>
</evidence>
<accession>A0A4P7D3C8</accession>
<dbReference type="RefSeq" id="WP_134758705.1">
    <property type="nucleotide sequence ID" value="NZ_CP038151.1"/>
</dbReference>
<dbReference type="Proteomes" id="UP000295727">
    <property type="component" value="Chromosome 4"/>
</dbReference>
<evidence type="ECO:0000313" key="2">
    <source>
        <dbReference type="EMBL" id="QBR03206.1"/>
    </source>
</evidence>
<proteinExistence type="predicted"/>
<organism evidence="2 3">
    <name type="scientific">Paraburkholderia pallida</name>
    <dbReference type="NCBI Taxonomy" id="2547399"/>
    <lineage>
        <taxon>Bacteria</taxon>
        <taxon>Pseudomonadati</taxon>
        <taxon>Pseudomonadota</taxon>
        <taxon>Betaproteobacteria</taxon>
        <taxon>Burkholderiales</taxon>
        <taxon>Burkholderiaceae</taxon>
        <taxon>Paraburkholderia</taxon>
    </lineage>
</organism>
<keyword evidence="3" id="KW-1185">Reference proteome</keyword>
<feature type="chain" id="PRO_5020738934" evidence="1">
    <location>
        <begin position="25"/>
        <end position="93"/>
    </location>
</feature>
<name>A0A4P7D3C8_9BURK</name>
<gene>
    <name evidence="2" type="ORF">E1956_39305</name>
</gene>
<protein>
    <submittedName>
        <fullName evidence="2">Uncharacterized protein</fullName>
    </submittedName>
</protein>
<dbReference type="EMBL" id="CP038151">
    <property type="protein sequence ID" value="QBR03206.1"/>
    <property type="molecule type" value="Genomic_DNA"/>
</dbReference>
<keyword evidence="1" id="KW-0732">Signal</keyword>
<feature type="signal peptide" evidence="1">
    <location>
        <begin position="1"/>
        <end position="24"/>
    </location>
</feature>
<sequence>MKRYVVILNTLFLAPLASIMFADASDNWLDKFVDADVSCKMTSGGSVKLVAVYTGIFARRGAFAQNPAPTEIFTRRYILDGLKAPLVSSPKQA</sequence>
<evidence type="ECO:0000313" key="3">
    <source>
        <dbReference type="Proteomes" id="UP000295727"/>
    </source>
</evidence>
<reference evidence="2 3" key="1">
    <citation type="submission" date="2019-03" db="EMBL/GenBank/DDBJ databases">
        <title>Paraburkholderia sp. 7MH5, isolated from subtropical forest soil.</title>
        <authorList>
            <person name="Gao Z.-H."/>
            <person name="Qiu L.-H."/>
        </authorList>
    </citation>
    <scope>NUCLEOTIDE SEQUENCE [LARGE SCALE GENOMIC DNA]</scope>
    <source>
        <strain evidence="2 3">7MH5</strain>
    </source>
</reference>
<dbReference type="AlphaFoldDB" id="A0A4P7D3C8"/>
<dbReference type="KEGG" id="ppai:E1956_39305"/>